<accession>A0A939QQE9</accession>
<evidence type="ECO:0000256" key="5">
    <source>
        <dbReference type="ARBA" id="ARBA00022741"/>
    </source>
</evidence>
<dbReference type="PANTHER" id="PTHR42771:SF2">
    <property type="entry name" value="IRON(3+)-HYDROXAMATE IMPORT ATP-BINDING PROTEIN FHUC"/>
    <property type="match status" value="1"/>
</dbReference>
<keyword evidence="4" id="KW-0410">Iron transport</keyword>
<dbReference type="InterPro" id="IPR017871">
    <property type="entry name" value="ABC_transporter-like_CS"/>
</dbReference>
<evidence type="ECO:0000313" key="12">
    <source>
        <dbReference type="Proteomes" id="UP000680132"/>
    </source>
</evidence>
<comment type="caution">
    <text evidence="11">The sequence shown here is derived from an EMBL/GenBank/DDBJ whole genome shotgun (WGS) entry which is preliminary data.</text>
</comment>
<keyword evidence="9" id="KW-0472">Membrane</keyword>
<dbReference type="CDD" id="cd03214">
    <property type="entry name" value="ABC_Iron-Siderophores_B12_Hemin"/>
    <property type="match status" value="1"/>
</dbReference>
<dbReference type="PROSITE" id="PS00211">
    <property type="entry name" value="ABC_TRANSPORTER_1"/>
    <property type="match status" value="1"/>
</dbReference>
<keyword evidence="12" id="KW-1185">Reference proteome</keyword>
<organism evidence="11 12">
    <name type="scientific">Microbacterium stercoris</name>
    <dbReference type="NCBI Taxonomy" id="2820289"/>
    <lineage>
        <taxon>Bacteria</taxon>
        <taxon>Bacillati</taxon>
        <taxon>Actinomycetota</taxon>
        <taxon>Actinomycetes</taxon>
        <taxon>Micrococcales</taxon>
        <taxon>Microbacteriaceae</taxon>
        <taxon>Microbacterium</taxon>
    </lineage>
</organism>
<dbReference type="AlphaFoldDB" id="A0A939QQE9"/>
<keyword evidence="6 11" id="KW-0067">ATP-binding</keyword>
<keyword evidence="7" id="KW-0408">Iron</keyword>
<dbReference type="Pfam" id="PF00005">
    <property type="entry name" value="ABC_tran"/>
    <property type="match status" value="1"/>
</dbReference>
<evidence type="ECO:0000313" key="11">
    <source>
        <dbReference type="EMBL" id="MBO3663113.1"/>
    </source>
</evidence>
<evidence type="ECO:0000259" key="10">
    <source>
        <dbReference type="PROSITE" id="PS50893"/>
    </source>
</evidence>
<dbReference type="InterPro" id="IPR003593">
    <property type="entry name" value="AAA+_ATPase"/>
</dbReference>
<evidence type="ECO:0000256" key="8">
    <source>
        <dbReference type="ARBA" id="ARBA00023065"/>
    </source>
</evidence>
<evidence type="ECO:0000256" key="4">
    <source>
        <dbReference type="ARBA" id="ARBA00022496"/>
    </source>
</evidence>
<evidence type="ECO:0000256" key="3">
    <source>
        <dbReference type="ARBA" id="ARBA00022475"/>
    </source>
</evidence>
<reference evidence="11" key="1">
    <citation type="submission" date="2021-03" db="EMBL/GenBank/DDBJ databases">
        <title>Microbacterium sp. nov., a novel actinobacterium isolated from cow dung.</title>
        <authorList>
            <person name="Zhang L."/>
        </authorList>
    </citation>
    <scope>NUCLEOTIDE SEQUENCE</scope>
    <source>
        <strain evidence="11">NEAU-LLB</strain>
    </source>
</reference>
<evidence type="ECO:0000256" key="9">
    <source>
        <dbReference type="ARBA" id="ARBA00023136"/>
    </source>
</evidence>
<keyword evidence="2" id="KW-0813">Transport</keyword>
<protein>
    <submittedName>
        <fullName evidence="11">ABC transporter ATP-binding protein</fullName>
    </submittedName>
</protein>
<feature type="domain" description="ABC transporter" evidence="10">
    <location>
        <begin position="5"/>
        <end position="241"/>
    </location>
</feature>
<dbReference type="FunFam" id="3.40.50.300:FF:000134">
    <property type="entry name" value="Iron-enterobactin ABC transporter ATP-binding protein"/>
    <property type="match status" value="1"/>
</dbReference>
<dbReference type="Proteomes" id="UP000680132">
    <property type="component" value="Unassembled WGS sequence"/>
</dbReference>
<dbReference type="SMART" id="SM00382">
    <property type="entry name" value="AAA"/>
    <property type="match status" value="1"/>
</dbReference>
<evidence type="ECO:0000256" key="1">
    <source>
        <dbReference type="ARBA" id="ARBA00004202"/>
    </source>
</evidence>
<keyword evidence="8" id="KW-0406">Ion transport</keyword>
<name>A0A939QQE9_9MICO</name>
<dbReference type="InterPro" id="IPR027417">
    <property type="entry name" value="P-loop_NTPase"/>
</dbReference>
<gene>
    <name evidence="11" type="ORF">J5V96_06255</name>
</gene>
<comment type="subcellular location">
    <subcellularLocation>
        <location evidence="1">Cell membrane</location>
        <topology evidence="1">Peripheral membrane protein</topology>
    </subcellularLocation>
</comment>
<dbReference type="PROSITE" id="PS50893">
    <property type="entry name" value="ABC_TRANSPORTER_2"/>
    <property type="match status" value="1"/>
</dbReference>
<dbReference type="PANTHER" id="PTHR42771">
    <property type="entry name" value="IRON(3+)-HYDROXAMATE IMPORT ATP-BINDING PROTEIN FHUC"/>
    <property type="match status" value="1"/>
</dbReference>
<dbReference type="SUPFAM" id="SSF52540">
    <property type="entry name" value="P-loop containing nucleoside triphosphate hydrolases"/>
    <property type="match status" value="1"/>
</dbReference>
<sequence length="266" mass="28852">MSSRLQARGLTLAYDGRRIVEGLDLDVPDGEVTAIIGPNGCGKSTLLRGLTRVLTPAAGEVLLDGTSLRRLSTRSIATRLALLPQSPEAPAGITVADLVSRGRHPHQRWFAQFSADDEEIVREALKATGVEDLAHTPVEELSGGQRQRAWLSMTLAQQTDLVLLDEPTTYLDLAHQLEVLELIRDLRDAHGRTVLMVLHDISLALRYASQVVVMKAGRIVAAGPSQEVITPALLEEVFGLHAVVLDDDTLGGTHVLPLGLTRSRRH</sequence>
<evidence type="ECO:0000256" key="2">
    <source>
        <dbReference type="ARBA" id="ARBA00022448"/>
    </source>
</evidence>
<dbReference type="GO" id="GO:0006826">
    <property type="term" value="P:iron ion transport"/>
    <property type="evidence" value="ECO:0007669"/>
    <property type="project" value="UniProtKB-KW"/>
</dbReference>
<dbReference type="GO" id="GO:0005524">
    <property type="term" value="F:ATP binding"/>
    <property type="evidence" value="ECO:0007669"/>
    <property type="project" value="UniProtKB-KW"/>
</dbReference>
<dbReference type="EMBL" id="JAGFOA010000002">
    <property type="protein sequence ID" value="MBO3663113.1"/>
    <property type="molecule type" value="Genomic_DNA"/>
</dbReference>
<evidence type="ECO:0000256" key="6">
    <source>
        <dbReference type="ARBA" id="ARBA00022840"/>
    </source>
</evidence>
<keyword evidence="5" id="KW-0547">Nucleotide-binding</keyword>
<dbReference type="GO" id="GO:0016887">
    <property type="term" value="F:ATP hydrolysis activity"/>
    <property type="evidence" value="ECO:0007669"/>
    <property type="project" value="InterPro"/>
</dbReference>
<keyword evidence="3" id="KW-1003">Cell membrane</keyword>
<dbReference type="InterPro" id="IPR003439">
    <property type="entry name" value="ABC_transporter-like_ATP-bd"/>
</dbReference>
<dbReference type="Gene3D" id="3.40.50.300">
    <property type="entry name" value="P-loop containing nucleotide triphosphate hydrolases"/>
    <property type="match status" value="1"/>
</dbReference>
<dbReference type="GO" id="GO:0005886">
    <property type="term" value="C:plasma membrane"/>
    <property type="evidence" value="ECO:0007669"/>
    <property type="project" value="UniProtKB-SubCell"/>
</dbReference>
<dbReference type="InterPro" id="IPR051535">
    <property type="entry name" value="Siderophore_ABC-ATPase"/>
</dbReference>
<evidence type="ECO:0000256" key="7">
    <source>
        <dbReference type="ARBA" id="ARBA00023004"/>
    </source>
</evidence>
<dbReference type="RefSeq" id="WP_208501795.1">
    <property type="nucleotide sequence ID" value="NZ_JAGFOA010000002.1"/>
</dbReference>
<proteinExistence type="predicted"/>